<sequence>MNQQERLISRAALDLNTTADSTVQVGPEVGHSPTVHLNSAVTDKVFFVEVSLC</sequence>
<proteinExistence type="predicted"/>
<dbReference type="EMBL" id="CP050951">
    <property type="protein sequence ID" value="QJQ10267.1"/>
    <property type="molecule type" value="Genomic_DNA"/>
</dbReference>
<protein>
    <submittedName>
        <fullName evidence="1">Uncharacterized protein</fullName>
    </submittedName>
</protein>
<reference evidence="1 2" key="1">
    <citation type="submission" date="2016-04" db="EMBL/GenBank/DDBJ databases">
        <authorList>
            <person name="Qiu J."/>
        </authorList>
    </citation>
    <scope>NUCLEOTIDE SEQUENCE [LARGE SCALE GENOMIC DNA]</scope>
    <source>
        <strain evidence="1 2">JQ581</strain>
    </source>
</reference>
<dbReference type="RefSeq" id="WP_155737860.1">
    <property type="nucleotide sequence ID" value="NZ_CP050951.1"/>
</dbReference>
<dbReference type="AlphaFoldDB" id="A0AAP9MYT0"/>
<reference evidence="1 2" key="2">
    <citation type="submission" date="2020-04" db="EMBL/GenBank/DDBJ databases">
        <title>Complete genome sequence of Pseudomonas putida strain JQ581.</title>
        <authorList>
            <person name="Mu Y."/>
        </authorList>
    </citation>
    <scope>NUCLEOTIDE SEQUENCE [LARGE SCALE GENOMIC DNA]</scope>
    <source>
        <strain evidence="1 2">JQ581</strain>
    </source>
</reference>
<evidence type="ECO:0000313" key="1">
    <source>
        <dbReference type="EMBL" id="QJQ10267.1"/>
    </source>
</evidence>
<name>A0AAP9MYT0_PSEPU</name>
<dbReference type="Proteomes" id="UP000076857">
    <property type="component" value="Chromosome"/>
</dbReference>
<accession>A0AAP9MYT0</accession>
<evidence type="ECO:0000313" key="2">
    <source>
        <dbReference type="Proteomes" id="UP000076857"/>
    </source>
</evidence>
<organism evidence="1 2">
    <name type="scientific">Pseudomonas putida</name>
    <name type="common">Arthrobacter siderocapsulatus</name>
    <dbReference type="NCBI Taxonomy" id="303"/>
    <lineage>
        <taxon>Bacteria</taxon>
        <taxon>Pseudomonadati</taxon>
        <taxon>Pseudomonadota</taxon>
        <taxon>Gammaproteobacteria</taxon>
        <taxon>Pseudomonadales</taxon>
        <taxon>Pseudomonadaceae</taxon>
        <taxon>Pseudomonas</taxon>
    </lineage>
</organism>
<gene>
    <name evidence="1" type="ORF">A3L25_012900</name>
</gene>